<feature type="region of interest" description="Disordered" evidence="1">
    <location>
        <begin position="276"/>
        <end position="312"/>
    </location>
</feature>
<comment type="caution">
    <text evidence="2">The sequence shown here is derived from an EMBL/GenBank/DDBJ whole genome shotgun (WGS) entry which is preliminary data.</text>
</comment>
<proteinExistence type="predicted"/>
<sequence>MSSWSLERFLTYLSNMLVGERRGHHEDGLAPRFGSKGVSIGFFKDGRLRSARREAFRREASEKGAEICSKGSVSEGRQEIREDGMNAVENDVSSEHVLGLLDCEAAAAMAGGGRDGGKSFLERSDNSSDEPIRRDEEAGRRAGGWARMEDVQDRTEEMTTKGTRRQDKENLKTSEHYVSFYGPYFCPDDPRNSPGVAGRSNATGFMARRWWLRGGTRSSRARDMAIDTGDSYYGYNEVNTLEERLRDMIPVSANVNALNTTNKHHDPTHVAPLDALDALDASSQHRSTKTTSHHHRQGMRSSSSQSTRPRTQ</sequence>
<evidence type="ECO:0000313" key="3">
    <source>
        <dbReference type="Proteomes" id="UP000736672"/>
    </source>
</evidence>
<protein>
    <submittedName>
        <fullName evidence="2">Uncharacterized protein</fullName>
    </submittedName>
</protein>
<organism evidence="2 3">
    <name type="scientific">Fusarium solani</name>
    <name type="common">Filamentous fungus</name>
    <dbReference type="NCBI Taxonomy" id="169388"/>
    <lineage>
        <taxon>Eukaryota</taxon>
        <taxon>Fungi</taxon>
        <taxon>Dikarya</taxon>
        <taxon>Ascomycota</taxon>
        <taxon>Pezizomycotina</taxon>
        <taxon>Sordariomycetes</taxon>
        <taxon>Hypocreomycetidae</taxon>
        <taxon>Hypocreales</taxon>
        <taxon>Nectriaceae</taxon>
        <taxon>Fusarium</taxon>
        <taxon>Fusarium solani species complex</taxon>
    </lineage>
</organism>
<feature type="compositionally biased region" description="Basic and acidic residues" evidence="1">
    <location>
        <begin position="115"/>
        <end position="140"/>
    </location>
</feature>
<evidence type="ECO:0000313" key="2">
    <source>
        <dbReference type="EMBL" id="KAH7249433.1"/>
    </source>
</evidence>
<reference evidence="2" key="1">
    <citation type="journal article" date="2021" name="Nat. Commun.">
        <title>Genetic determinants of endophytism in the Arabidopsis root mycobiome.</title>
        <authorList>
            <person name="Mesny F."/>
            <person name="Miyauchi S."/>
            <person name="Thiergart T."/>
            <person name="Pickel B."/>
            <person name="Atanasova L."/>
            <person name="Karlsson M."/>
            <person name="Huettel B."/>
            <person name="Barry K.W."/>
            <person name="Haridas S."/>
            <person name="Chen C."/>
            <person name="Bauer D."/>
            <person name="Andreopoulos W."/>
            <person name="Pangilinan J."/>
            <person name="LaButti K."/>
            <person name="Riley R."/>
            <person name="Lipzen A."/>
            <person name="Clum A."/>
            <person name="Drula E."/>
            <person name="Henrissat B."/>
            <person name="Kohler A."/>
            <person name="Grigoriev I.V."/>
            <person name="Martin F.M."/>
            <person name="Hacquard S."/>
        </authorList>
    </citation>
    <scope>NUCLEOTIDE SEQUENCE</scope>
    <source>
        <strain evidence="2">FSSC 5 MPI-SDFR-AT-0091</strain>
    </source>
</reference>
<dbReference type="Proteomes" id="UP000736672">
    <property type="component" value="Unassembled WGS sequence"/>
</dbReference>
<feature type="compositionally biased region" description="Low complexity" evidence="1">
    <location>
        <begin position="299"/>
        <end position="312"/>
    </location>
</feature>
<feature type="region of interest" description="Disordered" evidence="1">
    <location>
        <begin position="112"/>
        <end position="145"/>
    </location>
</feature>
<name>A0A9P9K682_FUSSL</name>
<feature type="compositionally biased region" description="Low complexity" evidence="1">
    <location>
        <begin position="276"/>
        <end position="285"/>
    </location>
</feature>
<accession>A0A9P9K682</accession>
<keyword evidence="3" id="KW-1185">Reference proteome</keyword>
<dbReference type="AlphaFoldDB" id="A0A9P9K682"/>
<feature type="compositionally biased region" description="Basic residues" evidence="1">
    <location>
        <begin position="286"/>
        <end position="298"/>
    </location>
</feature>
<feature type="region of interest" description="Disordered" evidence="1">
    <location>
        <begin position="150"/>
        <end position="169"/>
    </location>
</feature>
<evidence type="ECO:0000256" key="1">
    <source>
        <dbReference type="SAM" id="MobiDB-lite"/>
    </source>
</evidence>
<gene>
    <name evidence="2" type="ORF">B0J15DRAFT_467969</name>
</gene>
<dbReference type="EMBL" id="JAGTJS010000013">
    <property type="protein sequence ID" value="KAH7249433.1"/>
    <property type="molecule type" value="Genomic_DNA"/>
</dbReference>